<feature type="compositionally biased region" description="Low complexity" evidence="1">
    <location>
        <begin position="1"/>
        <end position="14"/>
    </location>
</feature>
<sequence>MSSSKSTASQSQSQETADNRITGSGESVNLVASRSNIGDVSISQTDHGAVDGAFKFGNALTDGALKFADSTVTGALSTIKASVKDSLDTTRAAQDSSFKFANAVSDSAFKSNDAALGGAFKFAADITAGAANELAAAGARSDAVAKNALQSVKDAYGDVSSKMETAYTNSKAGEQKVLVGVGLALVAVVAFKAMGKA</sequence>
<organism evidence="3 4">
    <name type="scientific">Janthinobacterium kumbetense</name>
    <dbReference type="NCBI Taxonomy" id="2950280"/>
    <lineage>
        <taxon>Bacteria</taxon>
        <taxon>Pseudomonadati</taxon>
        <taxon>Pseudomonadota</taxon>
        <taxon>Betaproteobacteria</taxon>
        <taxon>Burkholderiales</taxon>
        <taxon>Oxalobacteraceae</taxon>
        <taxon>Janthinobacterium</taxon>
    </lineage>
</organism>
<evidence type="ECO:0008006" key="5">
    <source>
        <dbReference type="Google" id="ProtNLM"/>
    </source>
</evidence>
<evidence type="ECO:0000256" key="2">
    <source>
        <dbReference type="SAM" id="Phobius"/>
    </source>
</evidence>
<feature type="transmembrane region" description="Helical" evidence="2">
    <location>
        <begin position="177"/>
        <end position="195"/>
    </location>
</feature>
<evidence type="ECO:0000256" key="1">
    <source>
        <dbReference type="SAM" id="MobiDB-lite"/>
    </source>
</evidence>
<accession>A0ABT0WL86</accession>
<name>A0ABT0WL86_9BURK</name>
<keyword evidence="2" id="KW-0472">Membrane</keyword>
<feature type="compositionally biased region" description="Polar residues" evidence="1">
    <location>
        <begin position="15"/>
        <end position="26"/>
    </location>
</feature>
<feature type="region of interest" description="Disordered" evidence="1">
    <location>
        <begin position="1"/>
        <end position="26"/>
    </location>
</feature>
<evidence type="ECO:0000313" key="4">
    <source>
        <dbReference type="Proteomes" id="UP001202243"/>
    </source>
</evidence>
<dbReference type="RefSeq" id="WP_251348724.1">
    <property type="nucleotide sequence ID" value="NZ_JAMQGR010000001.1"/>
</dbReference>
<proteinExistence type="predicted"/>
<dbReference type="Proteomes" id="UP001202243">
    <property type="component" value="Unassembled WGS sequence"/>
</dbReference>
<keyword evidence="2" id="KW-0812">Transmembrane</keyword>
<protein>
    <recommendedName>
        <fullName evidence="5">DUF883 domain-containing protein</fullName>
    </recommendedName>
</protein>
<keyword evidence="2" id="KW-1133">Transmembrane helix</keyword>
<comment type="caution">
    <text evidence="3">The sequence shown here is derived from an EMBL/GenBank/DDBJ whole genome shotgun (WGS) entry which is preliminary data.</text>
</comment>
<dbReference type="EMBL" id="JAMQGR010000001">
    <property type="protein sequence ID" value="MCM2564822.1"/>
    <property type="molecule type" value="Genomic_DNA"/>
</dbReference>
<evidence type="ECO:0000313" key="3">
    <source>
        <dbReference type="EMBL" id="MCM2564822.1"/>
    </source>
</evidence>
<reference evidence="3 4" key="1">
    <citation type="submission" date="2022-06" db="EMBL/GenBank/DDBJ databases">
        <title>Janthinobacterium kumbetensis sp. nov., isolated from spring water in Turkey.</title>
        <authorList>
            <person name="Inan Bektas K."/>
            <person name="Belduz A.A."/>
            <person name="Canakci S."/>
            <person name="Nalcaoglu A."/>
            <person name="Ceylan E."/>
            <person name="Kati H."/>
        </authorList>
    </citation>
    <scope>NUCLEOTIDE SEQUENCE [LARGE SCALE GENOMIC DNA]</scope>
    <source>
        <strain evidence="3 4">GK</strain>
    </source>
</reference>
<keyword evidence="4" id="KW-1185">Reference proteome</keyword>
<gene>
    <name evidence="3" type="ORF">NCG91_04365</name>
</gene>